<evidence type="ECO:0000256" key="2">
    <source>
        <dbReference type="SAM" id="Phobius"/>
    </source>
</evidence>
<feature type="region of interest" description="Disordered" evidence="1">
    <location>
        <begin position="1"/>
        <end position="26"/>
    </location>
</feature>
<reference evidence="4" key="1">
    <citation type="journal article" date="2005" name="Nature">
        <title>The map-based sequence of the rice genome.</title>
        <authorList>
            <consortium name="International rice genome sequencing project (IRGSP)"/>
            <person name="Matsumoto T."/>
            <person name="Wu J."/>
            <person name="Kanamori H."/>
            <person name="Katayose Y."/>
            <person name="Fujisawa M."/>
            <person name="Namiki N."/>
            <person name="Mizuno H."/>
            <person name="Yamamoto K."/>
            <person name="Antonio B.A."/>
            <person name="Baba T."/>
            <person name="Sakata K."/>
            <person name="Nagamura Y."/>
            <person name="Aoki H."/>
            <person name="Arikawa K."/>
            <person name="Arita K."/>
            <person name="Bito T."/>
            <person name="Chiden Y."/>
            <person name="Fujitsuka N."/>
            <person name="Fukunaka R."/>
            <person name="Hamada M."/>
            <person name="Harada C."/>
            <person name="Hayashi A."/>
            <person name="Hijishita S."/>
            <person name="Honda M."/>
            <person name="Hosokawa S."/>
            <person name="Ichikawa Y."/>
            <person name="Idonuma A."/>
            <person name="Iijima M."/>
            <person name="Ikeda M."/>
            <person name="Ikeno M."/>
            <person name="Ito K."/>
            <person name="Ito S."/>
            <person name="Ito T."/>
            <person name="Ito Y."/>
            <person name="Ito Y."/>
            <person name="Iwabuchi A."/>
            <person name="Kamiya K."/>
            <person name="Karasawa W."/>
            <person name="Kurita K."/>
            <person name="Katagiri S."/>
            <person name="Kikuta A."/>
            <person name="Kobayashi H."/>
            <person name="Kobayashi N."/>
            <person name="Machita K."/>
            <person name="Maehara T."/>
            <person name="Masukawa M."/>
            <person name="Mizubayashi T."/>
            <person name="Mukai Y."/>
            <person name="Nagasaki H."/>
            <person name="Nagata Y."/>
            <person name="Naito S."/>
            <person name="Nakashima M."/>
            <person name="Nakama Y."/>
            <person name="Nakamichi Y."/>
            <person name="Nakamura M."/>
            <person name="Meguro A."/>
            <person name="Negishi M."/>
            <person name="Ohta I."/>
            <person name="Ohta T."/>
            <person name="Okamoto M."/>
            <person name="Ono N."/>
            <person name="Saji S."/>
            <person name="Sakaguchi M."/>
            <person name="Sakai K."/>
            <person name="Shibata M."/>
            <person name="Shimokawa T."/>
            <person name="Song J."/>
            <person name="Takazaki Y."/>
            <person name="Terasawa K."/>
            <person name="Tsugane M."/>
            <person name="Tsuji K."/>
            <person name="Ueda S."/>
            <person name="Waki K."/>
            <person name="Yamagata H."/>
            <person name="Yamamoto M."/>
            <person name="Yamamoto S."/>
            <person name="Yamane H."/>
            <person name="Yoshiki S."/>
            <person name="Yoshihara R."/>
            <person name="Yukawa K."/>
            <person name="Zhong H."/>
            <person name="Yano M."/>
            <person name="Yuan Q."/>
            <person name="Ouyang S."/>
            <person name="Liu J."/>
            <person name="Jones K.M."/>
            <person name="Gansberger K."/>
            <person name="Moffat K."/>
            <person name="Hill J."/>
            <person name="Bera J."/>
            <person name="Fadrosh D."/>
            <person name="Jin S."/>
            <person name="Johri S."/>
            <person name="Kim M."/>
            <person name="Overton L."/>
            <person name="Reardon M."/>
            <person name="Tsitrin T."/>
            <person name="Vuong H."/>
            <person name="Weaver B."/>
            <person name="Ciecko A."/>
            <person name="Tallon L."/>
            <person name="Jackson J."/>
            <person name="Pai G."/>
            <person name="Aken S.V."/>
            <person name="Utterback T."/>
            <person name="Reidmuller S."/>
            <person name="Feldblyum T."/>
            <person name="Hsiao J."/>
            <person name="Zismann V."/>
            <person name="Iobst S."/>
            <person name="de Vazeille A.R."/>
            <person name="Buell C.R."/>
            <person name="Ying K."/>
            <person name="Li Y."/>
            <person name="Lu T."/>
            <person name="Huang Y."/>
            <person name="Zhao Q."/>
            <person name="Feng Q."/>
            <person name="Zhang L."/>
            <person name="Zhu J."/>
            <person name="Weng Q."/>
            <person name="Mu J."/>
            <person name="Lu Y."/>
            <person name="Fan D."/>
            <person name="Liu Y."/>
            <person name="Guan J."/>
            <person name="Zhang Y."/>
            <person name="Yu S."/>
            <person name="Liu X."/>
            <person name="Zhang Y."/>
            <person name="Hong G."/>
            <person name="Han B."/>
            <person name="Choisne N."/>
            <person name="Demange N."/>
            <person name="Orjeda G."/>
            <person name="Samain S."/>
            <person name="Cattolico L."/>
            <person name="Pelletier E."/>
            <person name="Couloux A."/>
            <person name="Segurens B."/>
            <person name="Wincker P."/>
            <person name="D'Hont A."/>
            <person name="Scarpelli C."/>
            <person name="Weissenbach J."/>
            <person name="Salanoubat M."/>
            <person name="Quetier F."/>
            <person name="Yu Y."/>
            <person name="Kim H.R."/>
            <person name="Rambo T."/>
            <person name="Currie J."/>
            <person name="Collura K."/>
            <person name="Luo M."/>
            <person name="Yang T."/>
            <person name="Ammiraju J.S.S."/>
            <person name="Engler F."/>
            <person name="Soderlund C."/>
            <person name="Wing R.A."/>
            <person name="Palmer L.E."/>
            <person name="de la Bastide M."/>
            <person name="Spiegel L."/>
            <person name="Nascimento L."/>
            <person name="Zutavern T."/>
            <person name="O'Shaughnessy A."/>
            <person name="Dike S."/>
            <person name="Dedhia N."/>
            <person name="Preston R."/>
            <person name="Balija V."/>
            <person name="McCombie W.R."/>
            <person name="Chow T."/>
            <person name="Chen H."/>
            <person name="Chung M."/>
            <person name="Chen C."/>
            <person name="Shaw J."/>
            <person name="Wu H."/>
            <person name="Hsiao K."/>
            <person name="Chao Y."/>
            <person name="Chu M."/>
            <person name="Cheng C."/>
            <person name="Hour A."/>
            <person name="Lee P."/>
            <person name="Lin S."/>
            <person name="Lin Y."/>
            <person name="Liou J."/>
            <person name="Liu S."/>
            <person name="Hsing Y."/>
            <person name="Raghuvanshi S."/>
            <person name="Mohanty A."/>
            <person name="Bharti A.K."/>
            <person name="Gaur A."/>
            <person name="Gupta V."/>
            <person name="Kumar D."/>
            <person name="Ravi V."/>
            <person name="Vij S."/>
            <person name="Kapur A."/>
            <person name="Khurana P."/>
            <person name="Khurana P."/>
            <person name="Khurana J.P."/>
            <person name="Tyagi A.K."/>
            <person name="Gaikwad K."/>
            <person name="Singh A."/>
            <person name="Dalal V."/>
            <person name="Srivastava S."/>
            <person name="Dixit A."/>
            <person name="Pal A.K."/>
            <person name="Ghazi I.A."/>
            <person name="Yadav M."/>
            <person name="Pandit A."/>
            <person name="Bhargava A."/>
            <person name="Sureshbabu K."/>
            <person name="Batra K."/>
            <person name="Sharma T.R."/>
            <person name="Mohapatra T."/>
            <person name="Singh N.K."/>
            <person name="Messing J."/>
            <person name="Nelson A.B."/>
            <person name="Fuks G."/>
            <person name="Kavchok S."/>
            <person name="Keizer G."/>
            <person name="Linton E."/>
            <person name="Llaca V."/>
            <person name="Song R."/>
            <person name="Tanyolac B."/>
            <person name="Young S."/>
            <person name="Ho-Il K."/>
            <person name="Hahn J.H."/>
            <person name="Sangsakoo G."/>
            <person name="Vanavichit A."/>
            <person name="de Mattos Luiz.A.T."/>
            <person name="Zimmer P.D."/>
            <person name="Malone G."/>
            <person name="Dellagostin O."/>
            <person name="de Oliveira A.C."/>
            <person name="Bevan M."/>
            <person name="Bancroft I."/>
            <person name="Minx P."/>
            <person name="Cordum H."/>
            <person name="Wilson R."/>
            <person name="Cheng Z."/>
            <person name="Jin W."/>
            <person name="Jiang J."/>
            <person name="Leong S.A."/>
            <person name="Iwama H."/>
            <person name="Gojobori T."/>
            <person name="Itoh T."/>
            <person name="Niimura Y."/>
            <person name="Fujii Y."/>
            <person name="Habara T."/>
            <person name="Sakai H."/>
            <person name="Sato Y."/>
            <person name="Wilson G."/>
            <person name="Kumar K."/>
            <person name="McCouch S."/>
            <person name="Juretic N."/>
            <person name="Hoen D."/>
            <person name="Wright S."/>
            <person name="Bruskiewich R."/>
            <person name="Bureau T."/>
            <person name="Miyao A."/>
            <person name="Hirochika H."/>
            <person name="Nishikawa T."/>
            <person name="Kadowaki K."/>
            <person name="Sugiura M."/>
            <person name="Burr B."/>
            <person name="Sasaki T."/>
        </authorList>
    </citation>
    <scope>NUCLEOTIDE SEQUENCE [LARGE SCALE GENOMIC DNA]</scope>
    <source>
        <strain evidence="4">cv. Nipponbare</strain>
    </source>
</reference>
<evidence type="ECO:0000313" key="4">
    <source>
        <dbReference type="Proteomes" id="UP000059680"/>
    </source>
</evidence>
<evidence type="ECO:0000313" key="3">
    <source>
        <dbReference type="EMBL" id="BAT11331.1"/>
    </source>
</evidence>
<accession>A0A0P0XVS3</accession>
<keyword evidence="4" id="KW-1185">Reference proteome</keyword>
<dbReference type="PaxDb" id="39947-A0A0P0XVS3"/>
<dbReference type="InParanoid" id="A0A0P0XVS3"/>
<proteinExistence type="predicted"/>
<gene>
    <name evidence="3" type="ordered locus">Os10g0480350</name>
    <name evidence="3" type="ORF">OSNPB_100480350</name>
</gene>
<protein>
    <submittedName>
        <fullName evidence="3">Os10g0480350 protein</fullName>
    </submittedName>
</protein>
<reference evidence="3 4" key="3">
    <citation type="journal article" date="2013" name="Rice">
        <title>Improvement of the Oryza sativa Nipponbare reference genome using next generation sequence and optical map data.</title>
        <authorList>
            <person name="Kawahara Y."/>
            <person name="de la Bastide M."/>
            <person name="Hamilton J.P."/>
            <person name="Kanamori H."/>
            <person name="McCombie W.R."/>
            <person name="Ouyang S."/>
            <person name="Schwartz D.C."/>
            <person name="Tanaka T."/>
            <person name="Wu J."/>
            <person name="Zhou S."/>
            <person name="Childs K.L."/>
            <person name="Davidson R.M."/>
            <person name="Lin H."/>
            <person name="Quesada-Ocampo L."/>
            <person name="Vaillancourt B."/>
            <person name="Sakai H."/>
            <person name="Lee S.S."/>
            <person name="Kim J."/>
            <person name="Numa H."/>
            <person name="Itoh T."/>
            <person name="Buell C.R."/>
            <person name="Matsumoto T."/>
        </authorList>
    </citation>
    <scope>NUCLEOTIDE SEQUENCE [LARGE SCALE GENOMIC DNA]</scope>
    <source>
        <strain evidence="4">cv. Nipponbare</strain>
    </source>
</reference>
<keyword evidence="2" id="KW-0812">Transmembrane</keyword>
<organism evidence="3 4">
    <name type="scientific">Oryza sativa subsp. japonica</name>
    <name type="common">Rice</name>
    <dbReference type="NCBI Taxonomy" id="39947"/>
    <lineage>
        <taxon>Eukaryota</taxon>
        <taxon>Viridiplantae</taxon>
        <taxon>Streptophyta</taxon>
        <taxon>Embryophyta</taxon>
        <taxon>Tracheophyta</taxon>
        <taxon>Spermatophyta</taxon>
        <taxon>Magnoliopsida</taxon>
        <taxon>Liliopsida</taxon>
        <taxon>Poales</taxon>
        <taxon>Poaceae</taxon>
        <taxon>BOP clade</taxon>
        <taxon>Oryzoideae</taxon>
        <taxon>Oryzeae</taxon>
        <taxon>Oryzinae</taxon>
        <taxon>Oryza</taxon>
        <taxon>Oryza sativa</taxon>
    </lineage>
</organism>
<dbReference type="Proteomes" id="UP000059680">
    <property type="component" value="Chromosome 10"/>
</dbReference>
<evidence type="ECO:0000256" key="1">
    <source>
        <dbReference type="SAM" id="MobiDB-lite"/>
    </source>
</evidence>
<dbReference type="AlphaFoldDB" id="A0A0P0XVS3"/>
<feature type="transmembrane region" description="Helical" evidence="2">
    <location>
        <begin position="51"/>
        <end position="71"/>
    </location>
</feature>
<keyword evidence="2" id="KW-1133">Transmembrane helix</keyword>
<keyword evidence="2" id="KW-0472">Membrane</keyword>
<sequence length="100" mass="11065">MSLSSEMKLNMHRSYNPPIQNDVPSKIEPKLQVGHSRMQIKKKTHITPPGVTKALAEVLVFLTFFALQAMITSSMPSPPMTDQPSSLKPLIASLKPLLNL</sequence>
<name>A0A0P0XVS3_ORYSJ</name>
<reference evidence="3 4" key="2">
    <citation type="journal article" date="2013" name="Plant Cell Physiol.">
        <title>Rice Annotation Project Database (RAP-DB): an integrative and interactive database for rice genomics.</title>
        <authorList>
            <person name="Sakai H."/>
            <person name="Lee S.S."/>
            <person name="Tanaka T."/>
            <person name="Numa H."/>
            <person name="Kim J."/>
            <person name="Kawahara Y."/>
            <person name="Wakimoto H."/>
            <person name="Yang C.C."/>
            <person name="Iwamoto M."/>
            <person name="Abe T."/>
            <person name="Yamada Y."/>
            <person name="Muto A."/>
            <person name="Inokuchi H."/>
            <person name="Ikemura T."/>
            <person name="Matsumoto T."/>
            <person name="Sasaki T."/>
            <person name="Itoh T."/>
        </authorList>
    </citation>
    <scope>NUCLEOTIDE SEQUENCE [LARGE SCALE GENOMIC DNA]</scope>
    <source>
        <strain evidence="4">cv. Nipponbare</strain>
    </source>
</reference>
<dbReference type="EMBL" id="AP014966">
    <property type="protein sequence ID" value="BAT11331.1"/>
    <property type="molecule type" value="Genomic_DNA"/>
</dbReference>
<dbReference type="Gramene" id="Os10t0480350-00">
    <property type="protein sequence ID" value="Os10t0480350-00"/>
    <property type="gene ID" value="Os10g0480350"/>
</dbReference>